<keyword evidence="2" id="KW-1185">Reference proteome</keyword>
<accession>A0AAD5BQH2</accession>
<dbReference type="EMBL" id="JAMZMK010011702">
    <property type="protein sequence ID" value="KAI7726349.1"/>
    <property type="molecule type" value="Genomic_DNA"/>
</dbReference>
<dbReference type="AlphaFoldDB" id="A0AAD5BQH2"/>
<gene>
    <name evidence="1" type="ORF">M8C21_008005</name>
</gene>
<organism evidence="1 2">
    <name type="scientific">Ambrosia artemisiifolia</name>
    <name type="common">Common ragweed</name>
    <dbReference type="NCBI Taxonomy" id="4212"/>
    <lineage>
        <taxon>Eukaryota</taxon>
        <taxon>Viridiplantae</taxon>
        <taxon>Streptophyta</taxon>
        <taxon>Embryophyta</taxon>
        <taxon>Tracheophyta</taxon>
        <taxon>Spermatophyta</taxon>
        <taxon>Magnoliopsida</taxon>
        <taxon>eudicotyledons</taxon>
        <taxon>Gunneridae</taxon>
        <taxon>Pentapetalae</taxon>
        <taxon>asterids</taxon>
        <taxon>campanulids</taxon>
        <taxon>Asterales</taxon>
        <taxon>Asteraceae</taxon>
        <taxon>Asteroideae</taxon>
        <taxon>Heliantheae alliance</taxon>
        <taxon>Heliantheae</taxon>
        <taxon>Ambrosia</taxon>
    </lineage>
</organism>
<sequence length="235" mass="26285">SSSQDISRLSIPKPTNLLFPFLLVDMGIFSDRLIISGVLMVETLTSGGFDYPDDITETTTHLARNLQHARFTNHEKLFLSAFYPIEQLRIFISPSINSTNDGAMYPKIAKYYIFWSTITKMAPKIGYDIAGVETNSNMSYGIASVDYLERLLLLESHTYSLLGEQPSCAPGLCPLTHEETASKGRDGTSCKGHIQCYKSWSVEAEWGAKGCFRTWICCKMQLQQWIGEGPDACKL</sequence>
<comment type="caution">
    <text evidence="1">The sequence shown here is derived from an EMBL/GenBank/DDBJ whole genome shotgun (WGS) entry which is preliminary data.</text>
</comment>
<reference evidence="1" key="1">
    <citation type="submission" date="2022-06" db="EMBL/GenBank/DDBJ databases">
        <title>Uncovering the hologenomic basis of an extraordinary plant invasion.</title>
        <authorList>
            <person name="Bieker V.C."/>
            <person name="Martin M.D."/>
            <person name="Gilbert T."/>
            <person name="Hodgins K."/>
            <person name="Battlay P."/>
            <person name="Petersen B."/>
            <person name="Wilson J."/>
        </authorList>
    </citation>
    <scope>NUCLEOTIDE SEQUENCE</scope>
    <source>
        <strain evidence="1">AA19_3_7</strain>
        <tissue evidence="1">Leaf</tissue>
    </source>
</reference>
<name>A0AAD5BQH2_AMBAR</name>
<proteinExistence type="predicted"/>
<protein>
    <submittedName>
        <fullName evidence="1">Uncharacterized protein</fullName>
    </submittedName>
</protein>
<evidence type="ECO:0000313" key="1">
    <source>
        <dbReference type="EMBL" id="KAI7726349.1"/>
    </source>
</evidence>
<feature type="non-terminal residue" evidence="1">
    <location>
        <position position="1"/>
    </location>
</feature>
<evidence type="ECO:0000313" key="2">
    <source>
        <dbReference type="Proteomes" id="UP001206925"/>
    </source>
</evidence>
<dbReference type="Proteomes" id="UP001206925">
    <property type="component" value="Unassembled WGS sequence"/>
</dbReference>